<feature type="binding site" evidence="11">
    <location>
        <position position="236"/>
    </location>
    <ligand>
        <name>ATP</name>
        <dbReference type="ChEBI" id="CHEBI:30616"/>
    </ligand>
</feature>
<dbReference type="SUPFAM" id="SSF55174">
    <property type="entry name" value="Alpha-L RNA-binding motif"/>
    <property type="match status" value="1"/>
</dbReference>
<evidence type="ECO:0000256" key="5">
    <source>
        <dbReference type="ARBA" id="ARBA00022840"/>
    </source>
</evidence>
<accession>A0A370L1K4</accession>
<dbReference type="InterPro" id="IPR054608">
    <property type="entry name" value="SYY-like_C"/>
</dbReference>
<dbReference type="OrthoDB" id="9804243at2"/>
<gene>
    <name evidence="11" type="primary">tyrS</name>
    <name evidence="14" type="ORF">DWE98_21745</name>
</gene>
<dbReference type="Proteomes" id="UP000255207">
    <property type="component" value="Unassembled WGS sequence"/>
</dbReference>
<proteinExistence type="inferred from homology"/>
<comment type="caution">
    <text evidence="14">The sequence shown here is derived from an EMBL/GenBank/DDBJ whole genome shotgun (WGS) entry which is preliminary data.</text>
</comment>
<dbReference type="PRINTS" id="PR01040">
    <property type="entry name" value="TRNASYNTHTYR"/>
</dbReference>
<dbReference type="GO" id="GO:0042803">
    <property type="term" value="F:protein homodimerization activity"/>
    <property type="evidence" value="ECO:0007669"/>
    <property type="project" value="UniProtKB-ARBA"/>
</dbReference>
<dbReference type="InterPro" id="IPR002307">
    <property type="entry name" value="Tyr-tRNA-ligase"/>
</dbReference>
<evidence type="ECO:0000256" key="4">
    <source>
        <dbReference type="ARBA" id="ARBA00022741"/>
    </source>
</evidence>
<keyword evidence="2 11" id="KW-0963">Cytoplasm</keyword>
<keyword evidence="4 11" id="KW-0547">Nucleotide-binding</keyword>
<keyword evidence="15" id="KW-1185">Reference proteome</keyword>
<name>A0A370L1K4_9HYPH</name>
<dbReference type="FunFam" id="1.10.240.10:FF:000001">
    <property type="entry name" value="Tyrosine--tRNA ligase"/>
    <property type="match status" value="1"/>
</dbReference>
<comment type="subcellular location">
    <subcellularLocation>
        <location evidence="1 11">Cytoplasm</location>
    </subcellularLocation>
</comment>
<feature type="short sequence motif" description="'KMSKS' region" evidence="11">
    <location>
        <begin position="233"/>
        <end position="237"/>
    </location>
</feature>
<dbReference type="InterPro" id="IPR014729">
    <property type="entry name" value="Rossmann-like_a/b/a_fold"/>
</dbReference>
<reference evidence="15" key="1">
    <citation type="submission" date="2018-07" db="EMBL/GenBank/DDBJ databases">
        <authorList>
            <person name="Safronova V.I."/>
            <person name="Chirak E.R."/>
            <person name="Sazanova A.L."/>
        </authorList>
    </citation>
    <scope>NUCLEOTIDE SEQUENCE [LARGE SCALE GENOMIC DNA]</scope>
    <source>
        <strain evidence="15">RCAM04685</strain>
    </source>
</reference>
<dbReference type="AlphaFoldDB" id="A0A370L1K4"/>
<dbReference type="InterPro" id="IPR024088">
    <property type="entry name" value="Tyr-tRNA-ligase_bac-type"/>
</dbReference>
<dbReference type="SUPFAM" id="SSF52374">
    <property type="entry name" value="Nucleotidylyl transferase"/>
    <property type="match status" value="1"/>
</dbReference>
<dbReference type="PANTHER" id="PTHR11766:SF0">
    <property type="entry name" value="TYROSINE--TRNA LIGASE, MITOCHONDRIAL"/>
    <property type="match status" value="1"/>
</dbReference>
<dbReference type="HAMAP" id="MF_02006">
    <property type="entry name" value="Tyr_tRNA_synth_type1"/>
    <property type="match status" value="1"/>
</dbReference>
<evidence type="ECO:0000259" key="13">
    <source>
        <dbReference type="Pfam" id="PF22421"/>
    </source>
</evidence>
<evidence type="ECO:0000313" key="15">
    <source>
        <dbReference type="Proteomes" id="UP000255207"/>
    </source>
</evidence>
<dbReference type="Gene3D" id="3.10.290.10">
    <property type="entry name" value="RNA-binding S4 domain"/>
    <property type="match status" value="1"/>
</dbReference>
<evidence type="ECO:0000256" key="6">
    <source>
        <dbReference type="ARBA" id="ARBA00022884"/>
    </source>
</evidence>
<dbReference type="GO" id="GO:0005524">
    <property type="term" value="F:ATP binding"/>
    <property type="evidence" value="ECO:0007669"/>
    <property type="project" value="UniProtKB-UniRule"/>
</dbReference>
<dbReference type="CDD" id="cd00805">
    <property type="entry name" value="TyrRS_core"/>
    <property type="match status" value="1"/>
</dbReference>
<dbReference type="GO" id="GO:0003723">
    <property type="term" value="F:RNA binding"/>
    <property type="evidence" value="ECO:0007669"/>
    <property type="project" value="UniProtKB-KW"/>
</dbReference>
<comment type="function">
    <text evidence="11">Catalyzes the attachment of tyrosine to tRNA(Tyr) in a two-step reaction: tyrosine is first activated by ATP to form Tyr-AMP and then transferred to the acceptor end of tRNA(Tyr).</text>
</comment>
<feature type="domain" description="Tyrosine--tRNA ligase SYY-like C-terminal" evidence="13">
    <location>
        <begin position="331"/>
        <end position="408"/>
    </location>
</feature>
<dbReference type="Gene3D" id="1.10.240.10">
    <property type="entry name" value="Tyrosyl-Transfer RNA Synthetase"/>
    <property type="match status" value="1"/>
</dbReference>
<sequence length="412" mass="44877">MTSFKSDLLRVLSERGYVHQISDPEGLDAAAVKGPISAYIGFDATATSLHAGSLIQIMMLHWMQETGHKPIALMGGGTSMVGDPSFKDEARKLLTVEDIERNLVGIRQVFARYLDFSGGASMMNNADWLLGLNYLEFLRDVGRHFSVNRMLSFDSVKTRLDREQSLSFLEFNYMILQAYDFVELNKRTGCILQMGGSDQWGNIVNGIDLGHRMSDVQLYALTSPLLTTASGGKMGKTASGAVWLNADLMSPYEFWQFWRNTEDADVERFLKLYTKLPLAEIAKLAALGGSEINEAKKVLATEVAALLHGREAAEAAANTARQTFEEGALAADLPSVPVPKATLDGLGVLSAFVTAGLVPSTGEARRQIKAGGLRVNDTLVSDERATLSAADLAEGVIKLSFGKKKHVLLRPE</sequence>
<dbReference type="GO" id="GO:0005829">
    <property type="term" value="C:cytosol"/>
    <property type="evidence" value="ECO:0007669"/>
    <property type="project" value="TreeGrafter"/>
</dbReference>
<dbReference type="PANTHER" id="PTHR11766">
    <property type="entry name" value="TYROSYL-TRNA SYNTHETASE"/>
    <property type="match status" value="1"/>
</dbReference>
<comment type="similarity">
    <text evidence="10 11">Belongs to the class-I aminoacyl-tRNA synthetase family. TyrS type 1 subfamily.</text>
</comment>
<feature type="binding site" evidence="11">
    <location>
        <position position="177"/>
    </location>
    <ligand>
        <name>L-tyrosine</name>
        <dbReference type="ChEBI" id="CHEBI:58315"/>
    </ligand>
</feature>
<keyword evidence="6 12" id="KW-0694">RNA-binding</keyword>
<dbReference type="PROSITE" id="PS50889">
    <property type="entry name" value="S4"/>
    <property type="match status" value="1"/>
</dbReference>
<evidence type="ECO:0000313" key="14">
    <source>
        <dbReference type="EMBL" id="RDJ21341.1"/>
    </source>
</evidence>
<keyword evidence="3 11" id="KW-0436">Ligase</keyword>
<feature type="binding site" evidence="11">
    <location>
        <position position="173"/>
    </location>
    <ligand>
        <name>L-tyrosine</name>
        <dbReference type="ChEBI" id="CHEBI:58315"/>
    </ligand>
</feature>
<evidence type="ECO:0000256" key="10">
    <source>
        <dbReference type="ARBA" id="ARBA00060965"/>
    </source>
</evidence>
<dbReference type="FunFam" id="3.40.50.620:FF:000008">
    <property type="entry name" value="Tyrosine--tRNA ligase"/>
    <property type="match status" value="1"/>
</dbReference>
<keyword evidence="7 11" id="KW-0648">Protein biosynthesis</keyword>
<evidence type="ECO:0000256" key="8">
    <source>
        <dbReference type="ARBA" id="ARBA00023146"/>
    </source>
</evidence>
<keyword evidence="8 11" id="KW-0030">Aminoacyl-tRNA synthetase</keyword>
<dbReference type="CDD" id="cd00165">
    <property type="entry name" value="S4"/>
    <property type="match status" value="1"/>
</dbReference>
<feature type="short sequence motif" description="'HIGH' region" evidence="11">
    <location>
        <begin position="44"/>
        <end position="53"/>
    </location>
</feature>
<feature type="binding site" evidence="11">
    <location>
        <position position="39"/>
    </location>
    <ligand>
        <name>L-tyrosine</name>
        <dbReference type="ChEBI" id="CHEBI:58315"/>
    </ligand>
</feature>
<dbReference type="GO" id="GO:0004831">
    <property type="term" value="F:tyrosine-tRNA ligase activity"/>
    <property type="evidence" value="ECO:0007669"/>
    <property type="project" value="UniProtKB-UniRule"/>
</dbReference>
<dbReference type="Pfam" id="PF00579">
    <property type="entry name" value="tRNA-synt_1b"/>
    <property type="match status" value="1"/>
</dbReference>
<dbReference type="EC" id="6.1.1.1" evidence="11"/>
<evidence type="ECO:0000256" key="9">
    <source>
        <dbReference type="ARBA" id="ARBA00048248"/>
    </source>
</evidence>
<evidence type="ECO:0000256" key="7">
    <source>
        <dbReference type="ARBA" id="ARBA00022917"/>
    </source>
</evidence>
<dbReference type="InterPro" id="IPR002305">
    <property type="entry name" value="aa-tRNA-synth_Ic"/>
</dbReference>
<dbReference type="NCBIfam" id="TIGR00234">
    <property type="entry name" value="tyrS"/>
    <property type="match status" value="1"/>
</dbReference>
<protein>
    <recommendedName>
        <fullName evidence="11">Tyrosine--tRNA ligase</fullName>
        <ecNumber evidence="11">6.1.1.1</ecNumber>
    </recommendedName>
    <alternativeName>
        <fullName evidence="11">Tyrosyl-tRNA synthetase</fullName>
        <shortName evidence="11">TyrRS</shortName>
    </alternativeName>
</protein>
<dbReference type="InterPro" id="IPR036986">
    <property type="entry name" value="S4_RNA-bd_sf"/>
</dbReference>
<evidence type="ECO:0000256" key="1">
    <source>
        <dbReference type="ARBA" id="ARBA00004496"/>
    </source>
</evidence>
<comment type="catalytic activity">
    <reaction evidence="9 11">
        <text>tRNA(Tyr) + L-tyrosine + ATP = L-tyrosyl-tRNA(Tyr) + AMP + diphosphate + H(+)</text>
        <dbReference type="Rhea" id="RHEA:10220"/>
        <dbReference type="Rhea" id="RHEA-COMP:9706"/>
        <dbReference type="Rhea" id="RHEA-COMP:9707"/>
        <dbReference type="ChEBI" id="CHEBI:15378"/>
        <dbReference type="ChEBI" id="CHEBI:30616"/>
        <dbReference type="ChEBI" id="CHEBI:33019"/>
        <dbReference type="ChEBI" id="CHEBI:58315"/>
        <dbReference type="ChEBI" id="CHEBI:78442"/>
        <dbReference type="ChEBI" id="CHEBI:78536"/>
        <dbReference type="ChEBI" id="CHEBI:456215"/>
        <dbReference type="EC" id="6.1.1.1"/>
    </reaction>
</comment>
<dbReference type="GO" id="GO:0006437">
    <property type="term" value="P:tyrosyl-tRNA aminoacylation"/>
    <property type="evidence" value="ECO:0007669"/>
    <property type="project" value="UniProtKB-UniRule"/>
</dbReference>
<evidence type="ECO:0000256" key="3">
    <source>
        <dbReference type="ARBA" id="ARBA00022598"/>
    </source>
</evidence>
<evidence type="ECO:0000256" key="2">
    <source>
        <dbReference type="ARBA" id="ARBA00022490"/>
    </source>
</evidence>
<evidence type="ECO:0000256" key="11">
    <source>
        <dbReference type="HAMAP-Rule" id="MF_02006"/>
    </source>
</evidence>
<dbReference type="Pfam" id="PF22421">
    <property type="entry name" value="SYY_C-terminal"/>
    <property type="match status" value="1"/>
</dbReference>
<keyword evidence="5 11" id="KW-0067">ATP-binding</keyword>
<dbReference type="Gene3D" id="3.40.50.620">
    <property type="entry name" value="HUPs"/>
    <property type="match status" value="1"/>
</dbReference>
<evidence type="ECO:0000256" key="12">
    <source>
        <dbReference type="PROSITE-ProRule" id="PRU00182"/>
    </source>
</evidence>
<dbReference type="InterPro" id="IPR024107">
    <property type="entry name" value="Tyr-tRNA-ligase_bac_1"/>
</dbReference>
<dbReference type="EMBL" id="QQTP01000013">
    <property type="protein sequence ID" value="RDJ21341.1"/>
    <property type="molecule type" value="Genomic_DNA"/>
</dbReference>
<dbReference type="RefSeq" id="WP_114831402.1">
    <property type="nucleotide sequence ID" value="NZ_QQTO01000020.1"/>
</dbReference>
<organism evidence="14 15">
    <name type="scientific">Bosea caraganae</name>
    <dbReference type="NCBI Taxonomy" id="2763117"/>
    <lineage>
        <taxon>Bacteria</taxon>
        <taxon>Pseudomonadati</taxon>
        <taxon>Pseudomonadota</taxon>
        <taxon>Alphaproteobacteria</taxon>
        <taxon>Hyphomicrobiales</taxon>
        <taxon>Boseaceae</taxon>
        <taxon>Bosea</taxon>
    </lineage>
</organism>
<comment type="subunit">
    <text evidence="11">Homodimer.</text>
</comment>